<dbReference type="EMBL" id="JBHLUB010000032">
    <property type="protein sequence ID" value="MFC0582991.1"/>
    <property type="molecule type" value="Genomic_DNA"/>
</dbReference>
<keyword evidence="8" id="KW-1185">Reference proteome</keyword>
<dbReference type="Gene3D" id="2.30.22.10">
    <property type="entry name" value="Head domain of nucleotide exchange factor GrpE"/>
    <property type="match status" value="1"/>
</dbReference>
<protein>
    <recommendedName>
        <fullName evidence="3 4">Protein GrpE</fullName>
    </recommendedName>
    <alternativeName>
        <fullName evidence="3">HSP-70 cofactor</fullName>
    </alternativeName>
</protein>
<dbReference type="InterPro" id="IPR009012">
    <property type="entry name" value="GrpE_head"/>
</dbReference>
<dbReference type="PRINTS" id="PR00773">
    <property type="entry name" value="GRPEPROTEIN"/>
</dbReference>
<evidence type="ECO:0000313" key="8">
    <source>
        <dbReference type="Proteomes" id="UP001589862"/>
    </source>
</evidence>
<evidence type="ECO:0000256" key="5">
    <source>
        <dbReference type="RuleBase" id="RU004478"/>
    </source>
</evidence>
<gene>
    <name evidence="3" type="primary">grpE</name>
    <name evidence="7" type="ORF">ACFFFR_11495</name>
</gene>
<evidence type="ECO:0000313" key="7">
    <source>
        <dbReference type="EMBL" id="MFC0582991.1"/>
    </source>
</evidence>
<name>A0ABV6PD00_9MICC</name>
<keyword evidence="3" id="KW-0963">Cytoplasm</keyword>
<organism evidence="7 8">
    <name type="scientific">Micrococcoides hystricis</name>
    <dbReference type="NCBI Taxonomy" id="1572761"/>
    <lineage>
        <taxon>Bacteria</taxon>
        <taxon>Bacillati</taxon>
        <taxon>Actinomycetota</taxon>
        <taxon>Actinomycetes</taxon>
        <taxon>Micrococcales</taxon>
        <taxon>Micrococcaceae</taxon>
        <taxon>Micrococcoides</taxon>
    </lineage>
</organism>
<dbReference type="SUPFAM" id="SSF51064">
    <property type="entry name" value="Head domain of nucleotide exchange factor GrpE"/>
    <property type="match status" value="1"/>
</dbReference>
<dbReference type="Gene3D" id="3.90.20.20">
    <property type="match status" value="1"/>
</dbReference>
<evidence type="ECO:0000256" key="4">
    <source>
        <dbReference type="RuleBase" id="RU000639"/>
    </source>
</evidence>
<comment type="similarity">
    <text evidence="1 3 5">Belongs to the GrpE family.</text>
</comment>
<comment type="subcellular location">
    <subcellularLocation>
        <location evidence="3">Cytoplasm</location>
    </subcellularLocation>
</comment>
<comment type="function">
    <text evidence="3 4">Participates actively in the response to hyperosmotic and heat shock by preventing the aggregation of stress-denatured proteins, in association with DnaK and GrpE. It is the nucleotide exchange factor for DnaK and may function as a thermosensor. Unfolded proteins bind initially to DnaJ; upon interaction with the DnaJ-bound protein, DnaK hydrolyzes its bound ATP, resulting in the formation of a stable complex. GrpE releases ADP from DnaK; ATP binding to DnaK triggers the release of the substrate protein, thus completing the reaction cycle. Several rounds of ATP-dependent interactions between DnaJ, DnaK and GrpE are required for fully efficient folding.</text>
</comment>
<dbReference type="RefSeq" id="WP_377460594.1">
    <property type="nucleotide sequence ID" value="NZ_JBHLUB010000032.1"/>
</dbReference>
<dbReference type="InterPro" id="IPR000740">
    <property type="entry name" value="GrpE"/>
</dbReference>
<dbReference type="PANTHER" id="PTHR21237:SF23">
    <property type="entry name" value="GRPE PROTEIN HOMOLOG, MITOCHONDRIAL"/>
    <property type="match status" value="1"/>
</dbReference>
<keyword evidence="3 4" id="KW-0346">Stress response</keyword>
<reference evidence="7 8" key="1">
    <citation type="submission" date="2024-09" db="EMBL/GenBank/DDBJ databases">
        <authorList>
            <person name="Sun Q."/>
            <person name="Mori K."/>
        </authorList>
    </citation>
    <scope>NUCLEOTIDE SEQUENCE [LARGE SCALE GENOMIC DNA]</scope>
    <source>
        <strain evidence="7 8">NCAIM B.02604</strain>
    </source>
</reference>
<proteinExistence type="inferred from homology"/>
<dbReference type="PANTHER" id="PTHR21237">
    <property type="entry name" value="GRPE PROTEIN"/>
    <property type="match status" value="1"/>
</dbReference>
<dbReference type="PROSITE" id="PS01071">
    <property type="entry name" value="GRPE"/>
    <property type="match status" value="1"/>
</dbReference>
<dbReference type="InterPro" id="IPR013805">
    <property type="entry name" value="GrpE_CC"/>
</dbReference>
<accession>A0ABV6PD00</accession>
<evidence type="ECO:0000256" key="1">
    <source>
        <dbReference type="ARBA" id="ARBA00009054"/>
    </source>
</evidence>
<comment type="subunit">
    <text evidence="3">Homodimer.</text>
</comment>
<comment type="caution">
    <text evidence="7">The sequence shown here is derived from an EMBL/GenBank/DDBJ whole genome shotgun (WGS) entry which is preliminary data.</text>
</comment>
<dbReference type="CDD" id="cd00446">
    <property type="entry name" value="GrpE"/>
    <property type="match status" value="1"/>
</dbReference>
<evidence type="ECO:0000256" key="2">
    <source>
        <dbReference type="ARBA" id="ARBA00023186"/>
    </source>
</evidence>
<feature type="region of interest" description="Disordered" evidence="6">
    <location>
        <begin position="1"/>
        <end position="63"/>
    </location>
</feature>
<dbReference type="SUPFAM" id="SSF58014">
    <property type="entry name" value="Coiled-coil domain of nucleotide exchange factor GrpE"/>
    <property type="match status" value="1"/>
</dbReference>
<dbReference type="Pfam" id="PF01025">
    <property type="entry name" value="GrpE"/>
    <property type="match status" value="1"/>
</dbReference>
<evidence type="ECO:0000256" key="6">
    <source>
        <dbReference type="SAM" id="MobiDB-lite"/>
    </source>
</evidence>
<dbReference type="Proteomes" id="UP001589862">
    <property type="component" value="Unassembled WGS sequence"/>
</dbReference>
<feature type="compositionally biased region" description="Low complexity" evidence="6">
    <location>
        <begin position="14"/>
        <end position="36"/>
    </location>
</feature>
<sequence length="195" mass="21431">MTEQNNDLPDENNNEQPNDQPNPEQAEQADQAATDAAAEEAIAEAEAIVADVEEQSHTDREEDLLNDLRRLQAEYVNYRNRVERDRDVAKNNAIGSVFSSLIPVFDDISAAREHGDLTDGPFAAIVRKLESVLEGQGLEVIGEVGVEFDPNIHEAMLQAPNEEIPADHVAQVLRLGYKHGDRLLRAAQVIVSTGA</sequence>
<keyword evidence="2 3" id="KW-0143">Chaperone</keyword>
<evidence type="ECO:0000256" key="3">
    <source>
        <dbReference type="HAMAP-Rule" id="MF_01151"/>
    </source>
</evidence>
<dbReference type="HAMAP" id="MF_01151">
    <property type="entry name" value="GrpE"/>
    <property type="match status" value="1"/>
</dbReference>